<dbReference type="CDD" id="cd04301">
    <property type="entry name" value="NAT_SF"/>
    <property type="match status" value="1"/>
</dbReference>
<protein>
    <submittedName>
        <fullName evidence="4">Acetyltransferase, GNAT family</fullName>
    </submittedName>
</protein>
<proteinExistence type="predicted"/>
<evidence type="ECO:0000313" key="4">
    <source>
        <dbReference type="EMBL" id="KXB38031.1"/>
    </source>
</evidence>
<reference evidence="4 5" key="1">
    <citation type="submission" date="2016-01" db="EMBL/GenBank/DDBJ databases">
        <authorList>
            <person name="Oliw E.H."/>
        </authorList>
    </citation>
    <scope>NUCLEOTIDE SEQUENCE [LARGE SCALE GENOMIC DNA]</scope>
    <source>
        <strain evidence="4 5">KA00635</strain>
    </source>
</reference>
<dbReference type="STRING" id="87541.AWM71_05565"/>
<dbReference type="InterPro" id="IPR016181">
    <property type="entry name" value="Acyl_CoA_acyltransferase"/>
</dbReference>
<keyword evidence="2" id="KW-0012">Acyltransferase</keyword>
<dbReference type="Pfam" id="PF00583">
    <property type="entry name" value="Acetyltransf_1"/>
    <property type="match status" value="1"/>
</dbReference>
<evidence type="ECO:0000256" key="1">
    <source>
        <dbReference type="ARBA" id="ARBA00022679"/>
    </source>
</evidence>
<name>A0A133Y4B9_9LACT</name>
<evidence type="ECO:0000256" key="2">
    <source>
        <dbReference type="ARBA" id="ARBA00023315"/>
    </source>
</evidence>
<feature type="domain" description="N-acetyltransferase" evidence="3">
    <location>
        <begin position="1"/>
        <end position="190"/>
    </location>
</feature>
<dbReference type="InterPro" id="IPR050680">
    <property type="entry name" value="YpeA/RimI_acetyltransf"/>
</dbReference>
<dbReference type="GO" id="GO:0016747">
    <property type="term" value="F:acyltransferase activity, transferring groups other than amino-acyl groups"/>
    <property type="evidence" value="ECO:0007669"/>
    <property type="project" value="InterPro"/>
</dbReference>
<sequence>MEIRPLEPSDKEDSYAIIKVILEHLDVPLINQFGWEEAKEILKTAMDKPYYRYGCQNGYGVFVEGELVSVAYAYPGVMDPMIEAPLETTMIEMGYSSDQIPSRYAFVEALMDEFYLDSIATKKGYEKNGYATALIHYLEKQAQAQGYAKLSLNVDFDNQKARQLYEQLGFTVRLEVMIGGQAHYHLVKEV</sequence>
<keyword evidence="1 4" id="KW-0808">Transferase</keyword>
<evidence type="ECO:0000259" key="3">
    <source>
        <dbReference type="PROSITE" id="PS51186"/>
    </source>
</evidence>
<accession>A0A133Y4B9</accession>
<dbReference type="PANTHER" id="PTHR43420">
    <property type="entry name" value="ACETYLTRANSFERASE"/>
    <property type="match status" value="1"/>
</dbReference>
<dbReference type="Gene3D" id="3.40.630.30">
    <property type="match status" value="1"/>
</dbReference>
<dbReference type="PATRIC" id="fig|87541.4.peg.192"/>
<evidence type="ECO:0000313" key="5">
    <source>
        <dbReference type="Proteomes" id="UP000070422"/>
    </source>
</evidence>
<dbReference type="RefSeq" id="WP_060936365.1">
    <property type="nucleotide sequence ID" value="NZ_JASOZP010000010.1"/>
</dbReference>
<organism evidence="4 5">
    <name type="scientific">Aerococcus christensenii</name>
    <dbReference type="NCBI Taxonomy" id="87541"/>
    <lineage>
        <taxon>Bacteria</taxon>
        <taxon>Bacillati</taxon>
        <taxon>Bacillota</taxon>
        <taxon>Bacilli</taxon>
        <taxon>Lactobacillales</taxon>
        <taxon>Aerococcaceae</taxon>
        <taxon>Aerococcus</taxon>
    </lineage>
</organism>
<dbReference type="EMBL" id="LSCQ01000013">
    <property type="protein sequence ID" value="KXB38031.1"/>
    <property type="molecule type" value="Genomic_DNA"/>
</dbReference>
<dbReference type="SUPFAM" id="SSF55729">
    <property type="entry name" value="Acyl-CoA N-acyltransferases (Nat)"/>
    <property type="match status" value="1"/>
</dbReference>
<dbReference type="AlphaFoldDB" id="A0A133Y4B9"/>
<dbReference type="Proteomes" id="UP000070422">
    <property type="component" value="Unassembled WGS sequence"/>
</dbReference>
<dbReference type="InterPro" id="IPR000182">
    <property type="entry name" value="GNAT_dom"/>
</dbReference>
<dbReference type="OrthoDB" id="7163760at2"/>
<comment type="caution">
    <text evidence="4">The sequence shown here is derived from an EMBL/GenBank/DDBJ whole genome shotgun (WGS) entry which is preliminary data.</text>
</comment>
<dbReference type="PROSITE" id="PS51186">
    <property type="entry name" value="GNAT"/>
    <property type="match status" value="1"/>
</dbReference>
<gene>
    <name evidence="4" type="ORF">HMPREF3187_00192</name>
</gene>